<name>A0A918GU83_STRGD</name>
<organism evidence="2 3">
    <name type="scientific">Streptomyces griseoviridis</name>
    <dbReference type="NCBI Taxonomy" id="45398"/>
    <lineage>
        <taxon>Bacteria</taxon>
        <taxon>Bacillati</taxon>
        <taxon>Actinomycetota</taxon>
        <taxon>Actinomycetes</taxon>
        <taxon>Kitasatosporales</taxon>
        <taxon>Streptomycetaceae</taxon>
        <taxon>Streptomyces</taxon>
    </lineage>
</organism>
<evidence type="ECO:0000313" key="3">
    <source>
        <dbReference type="Proteomes" id="UP000653493"/>
    </source>
</evidence>
<feature type="region of interest" description="Disordered" evidence="1">
    <location>
        <begin position="33"/>
        <end position="53"/>
    </location>
</feature>
<evidence type="ECO:0000313" key="2">
    <source>
        <dbReference type="EMBL" id="GGS64243.1"/>
    </source>
</evidence>
<reference evidence="2" key="1">
    <citation type="journal article" date="2014" name="Int. J. Syst. Evol. Microbiol.">
        <title>Complete genome sequence of Corynebacterium casei LMG S-19264T (=DSM 44701T), isolated from a smear-ripened cheese.</title>
        <authorList>
            <consortium name="US DOE Joint Genome Institute (JGI-PGF)"/>
            <person name="Walter F."/>
            <person name="Albersmeier A."/>
            <person name="Kalinowski J."/>
            <person name="Ruckert C."/>
        </authorList>
    </citation>
    <scope>NUCLEOTIDE SEQUENCE</scope>
    <source>
        <strain evidence="2">JCM 4234</strain>
    </source>
</reference>
<evidence type="ECO:0000256" key="1">
    <source>
        <dbReference type="SAM" id="MobiDB-lite"/>
    </source>
</evidence>
<feature type="region of interest" description="Disordered" evidence="1">
    <location>
        <begin position="1"/>
        <end position="21"/>
    </location>
</feature>
<protein>
    <submittedName>
        <fullName evidence="2">Uncharacterized protein</fullName>
    </submittedName>
</protein>
<keyword evidence="3" id="KW-1185">Reference proteome</keyword>
<sequence>MNGPAMKTGGGAVPALRPLNRRKTRMQALDHLRKLDSSAGRRRTSSPAGTGGRLLDVLRNAHHAWVTFTHGFQYEQDPSNQGRLGRQPAGLGVLPGQGNLA</sequence>
<dbReference type="AlphaFoldDB" id="A0A918GU83"/>
<dbReference type="Proteomes" id="UP000653493">
    <property type="component" value="Unassembled WGS sequence"/>
</dbReference>
<accession>A0A918GU83</accession>
<comment type="caution">
    <text evidence="2">The sequence shown here is derived from an EMBL/GenBank/DDBJ whole genome shotgun (WGS) entry which is preliminary data.</text>
</comment>
<feature type="region of interest" description="Disordered" evidence="1">
    <location>
        <begin position="77"/>
        <end position="101"/>
    </location>
</feature>
<proteinExistence type="predicted"/>
<gene>
    <name evidence="2" type="ORF">GCM10010238_61640</name>
</gene>
<dbReference type="EMBL" id="BMSL01000029">
    <property type="protein sequence ID" value="GGS64243.1"/>
    <property type="molecule type" value="Genomic_DNA"/>
</dbReference>
<reference evidence="2" key="2">
    <citation type="submission" date="2020-09" db="EMBL/GenBank/DDBJ databases">
        <authorList>
            <person name="Sun Q."/>
            <person name="Ohkuma M."/>
        </authorList>
    </citation>
    <scope>NUCLEOTIDE SEQUENCE</scope>
    <source>
        <strain evidence="2">JCM 4234</strain>
    </source>
</reference>